<dbReference type="EMBL" id="OX596097">
    <property type="protein sequence ID" value="CAM9583345.1"/>
    <property type="molecule type" value="Genomic_DNA"/>
</dbReference>
<organism evidence="1 2">
    <name type="scientific">Rangifer tarandus platyrhynchus</name>
    <name type="common">Svalbard reindeer</name>
    <dbReference type="NCBI Taxonomy" id="3082113"/>
    <lineage>
        <taxon>Eukaryota</taxon>
        <taxon>Metazoa</taxon>
        <taxon>Chordata</taxon>
        <taxon>Craniata</taxon>
        <taxon>Vertebrata</taxon>
        <taxon>Euteleostomi</taxon>
        <taxon>Mammalia</taxon>
        <taxon>Eutheria</taxon>
        <taxon>Laurasiatheria</taxon>
        <taxon>Artiodactyla</taxon>
        <taxon>Ruminantia</taxon>
        <taxon>Pecora</taxon>
        <taxon>Cervidae</taxon>
        <taxon>Odocoileinae</taxon>
        <taxon>Rangifer</taxon>
    </lineage>
</organism>
<dbReference type="Proteomes" id="UP001162501">
    <property type="component" value="Chromosome 13"/>
</dbReference>
<feature type="non-terminal residue" evidence="1">
    <location>
        <position position="1"/>
    </location>
</feature>
<accession>A0AC59YDB5</accession>
<gene>
    <name evidence="1" type="ORF">MRATA1EN22A_LOCUS4560</name>
</gene>
<proteinExistence type="predicted"/>
<feature type="non-terminal residue" evidence="1">
    <location>
        <position position="146"/>
    </location>
</feature>
<reference evidence="1" key="2">
    <citation type="submission" date="2025-03" db="EMBL/GenBank/DDBJ databases">
        <authorList>
            <consortium name="ELIXIR-Norway"/>
            <consortium name="Elixir Norway"/>
        </authorList>
    </citation>
    <scope>NUCLEOTIDE SEQUENCE</scope>
</reference>
<reference evidence="1" key="1">
    <citation type="submission" date="2023-05" db="EMBL/GenBank/DDBJ databases">
        <authorList>
            <consortium name="ELIXIR-Norway"/>
        </authorList>
    </citation>
    <scope>NUCLEOTIDE SEQUENCE</scope>
</reference>
<name>A0AC59YDB5_RANTA</name>
<protein>
    <submittedName>
        <fullName evidence="1">Uncharacterized protein</fullName>
    </submittedName>
</protein>
<sequence>SSPAPRPLGATERCAQNTLWSAPGEATILFPISPSARVLSPTTHPTPTLQKLSQSIARPLPLMARPELKAALRGQHCSLQECDGDYGNGGDSSHSDEDGSEDGDGDGNNIDGEDNGHDDNGDGDGDGTGSNDGVNDYGDDDNGNND</sequence>
<evidence type="ECO:0000313" key="1">
    <source>
        <dbReference type="EMBL" id="CAM9583345.1"/>
    </source>
</evidence>
<evidence type="ECO:0000313" key="2">
    <source>
        <dbReference type="Proteomes" id="UP001162501"/>
    </source>
</evidence>